<keyword evidence="4" id="KW-1185">Reference proteome</keyword>
<dbReference type="Pfam" id="PF09763">
    <property type="entry name" value="Sec3_CC"/>
    <property type="match status" value="1"/>
</dbReference>
<evidence type="ECO:0000256" key="1">
    <source>
        <dbReference type="SAM" id="Coils"/>
    </source>
</evidence>
<dbReference type="PANTHER" id="PTHR16092:SF14">
    <property type="entry name" value="EXOCYST COMPLEX COMPONENT 1 ISOFORM X1"/>
    <property type="match status" value="1"/>
</dbReference>
<evidence type="ECO:0000313" key="3">
    <source>
        <dbReference type="EMBL" id="KAJ1922424.1"/>
    </source>
</evidence>
<dbReference type="GO" id="GO:0006887">
    <property type="term" value="P:exocytosis"/>
    <property type="evidence" value="ECO:0007669"/>
    <property type="project" value="InterPro"/>
</dbReference>
<accession>A0A9W8A7Y9</accession>
<dbReference type="GO" id="GO:0005886">
    <property type="term" value="C:plasma membrane"/>
    <property type="evidence" value="ECO:0007669"/>
    <property type="project" value="TreeGrafter"/>
</dbReference>
<gene>
    <name evidence="3" type="ORF">IWQ60_006545</name>
</gene>
<evidence type="ECO:0000259" key="2">
    <source>
        <dbReference type="Pfam" id="PF09763"/>
    </source>
</evidence>
<dbReference type="OrthoDB" id="27109at2759"/>
<reference evidence="3" key="1">
    <citation type="submission" date="2022-07" db="EMBL/GenBank/DDBJ databases">
        <title>Phylogenomic reconstructions and comparative analyses of Kickxellomycotina fungi.</title>
        <authorList>
            <person name="Reynolds N.K."/>
            <person name="Stajich J.E."/>
            <person name="Barry K."/>
            <person name="Grigoriev I.V."/>
            <person name="Crous P."/>
            <person name="Smith M.E."/>
        </authorList>
    </citation>
    <scope>NUCLEOTIDE SEQUENCE</scope>
    <source>
        <strain evidence="3">RSA 861</strain>
    </source>
</reference>
<dbReference type="GO" id="GO:0006893">
    <property type="term" value="P:Golgi to plasma membrane transport"/>
    <property type="evidence" value="ECO:0007669"/>
    <property type="project" value="TreeGrafter"/>
</dbReference>
<dbReference type="InterPro" id="IPR019160">
    <property type="entry name" value="Sec3_CC"/>
</dbReference>
<feature type="domain" description="Exocyst complex component Sec3 coiled-coil" evidence="2">
    <location>
        <begin position="37"/>
        <end position="164"/>
    </location>
</feature>
<dbReference type="AlphaFoldDB" id="A0A9W8A7Y9"/>
<keyword evidence="1" id="KW-0175">Coiled coil</keyword>
<dbReference type="EMBL" id="JANBPT010000396">
    <property type="protein sequence ID" value="KAJ1922424.1"/>
    <property type="molecule type" value="Genomic_DNA"/>
</dbReference>
<name>A0A9W8A7Y9_9FUNG</name>
<dbReference type="Proteomes" id="UP001150569">
    <property type="component" value="Unassembled WGS sequence"/>
</dbReference>
<protein>
    <recommendedName>
        <fullName evidence="2">Exocyst complex component Sec3 coiled-coil domain-containing protein</fullName>
    </recommendedName>
</protein>
<dbReference type="GO" id="GO:0005546">
    <property type="term" value="F:phosphatidylinositol-4,5-bisphosphate binding"/>
    <property type="evidence" value="ECO:0007669"/>
    <property type="project" value="TreeGrafter"/>
</dbReference>
<feature type="coiled-coil region" evidence="1">
    <location>
        <begin position="85"/>
        <end position="112"/>
    </location>
</feature>
<dbReference type="PANTHER" id="PTHR16092">
    <property type="entry name" value="SEC3/SYNTAXIN-RELATED"/>
    <property type="match status" value="1"/>
</dbReference>
<sequence>MADSLPSDLDLVNETTILDADDLLNEFGWKASMGATALEEKLLQELMALEKTTVRSIIDADGPVKSILNELDSAGSHLDAFQGWLRGYDCELESMEQDIMEIQSQNELLKVEEKNQHRLLEELEYLLYTITISDQELDTLREDSLENPVGLQRIEVAAGRLQRMLESDLDPQLKNMRATQEKIDTYRQCALSFSARASEFLKVMFQFNIESVLNNKGHVKGKLAPAPGVIVKPIGPFTVHDSLLKYRALTLWLKQMEAGKFKDLRMIYVHAMNTLYSTQIKDLVDSVRPLMGRGRSGNDDAEHLFTSYSTPNKAVPIHLAQSAVRPRRSSFAESSTSRDNQTRPDEVFHLAMTCVMPLAIGEQNYIDDQFHLHTSISFYEFISRTELRSLDNLNVPRPREKDPLVAKELKDMMGLTFSILGSEIPSLIELGVSNDKM</sequence>
<dbReference type="GO" id="GO:0000145">
    <property type="term" value="C:exocyst"/>
    <property type="evidence" value="ECO:0007669"/>
    <property type="project" value="InterPro"/>
</dbReference>
<organism evidence="3 4">
    <name type="scientific">Tieghemiomyces parasiticus</name>
    <dbReference type="NCBI Taxonomy" id="78921"/>
    <lineage>
        <taxon>Eukaryota</taxon>
        <taxon>Fungi</taxon>
        <taxon>Fungi incertae sedis</taxon>
        <taxon>Zoopagomycota</taxon>
        <taxon>Kickxellomycotina</taxon>
        <taxon>Dimargaritomycetes</taxon>
        <taxon>Dimargaritales</taxon>
        <taxon>Dimargaritaceae</taxon>
        <taxon>Tieghemiomyces</taxon>
    </lineage>
</organism>
<evidence type="ECO:0000313" key="4">
    <source>
        <dbReference type="Proteomes" id="UP001150569"/>
    </source>
</evidence>
<comment type="caution">
    <text evidence="3">The sequence shown here is derived from an EMBL/GenBank/DDBJ whole genome shotgun (WGS) entry which is preliminary data.</text>
</comment>
<proteinExistence type="predicted"/>